<evidence type="ECO:0000313" key="1">
    <source>
        <dbReference type="EMBL" id="CAI09692.1"/>
    </source>
</evidence>
<dbReference type="HOGENOM" id="CLU_1228552_0_0_4"/>
<dbReference type="eggNOG" id="COG0819">
    <property type="taxonomic scope" value="Bacteria"/>
</dbReference>
<dbReference type="Pfam" id="PF14518">
    <property type="entry name" value="Haem_oxygenas_2"/>
    <property type="match status" value="1"/>
</dbReference>
<name>Q5NZ22_AROAE</name>
<dbReference type="RefSeq" id="WP_011239350.1">
    <property type="nucleotide sequence ID" value="NC_006513.1"/>
</dbReference>
<reference evidence="1 2" key="1">
    <citation type="journal article" date="2005" name="Arch. Microbiol.">
        <title>The genome sequence of an anaerobic aromatic-degrading denitrifying bacterium, strain EbN1.</title>
        <authorList>
            <person name="Rabus R."/>
            <person name="Kube M."/>
            <person name="Heider J."/>
            <person name="Beck A."/>
            <person name="Heitmann K."/>
            <person name="Widdel F."/>
            <person name="Reinhardt R."/>
        </authorList>
    </citation>
    <scope>NUCLEOTIDE SEQUENCE [LARGE SCALE GENOMIC DNA]</scope>
    <source>
        <strain evidence="1 2">EbN1</strain>
    </source>
</reference>
<dbReference type="SUPFAM" id="SSF48613">
    <property type="entry name" value="Heme oxygenase-like"/>
    <property type="match status" value="1"/>
</dbReference>
<dbReference type="EMBL" id="CR555306">
    <property type="protein sequence ID" value="CAI09692.1"/>
    <property type="molecule type" value="Genomic_DNA"/>
</dbReference>
<dbReference type="Gene3D" id="1.20.910.10">
    <property type="entry name" value="Heme oxygenase-like"/>
    <property type="match status" value="1"/>
</dbReference>
<evidence type="ECO:0000313" key="2">
    <source>
        <dbReference type="Proteomes" id="UP000006552"/>
    </source>
</evidence>
<dbReference type="OrthoDB" id="5177824at2"/>
<dbReference type="KEGG" id="eba:ebA6241"/>
<dbReference type="AlphaFoldDB" id="Q5NZ22"/>
<gene>
    <name evidence="1" type="ORF">ebA6241</name>
</gene>
<dbReference type="Proteomes" id="UP000006552">
    <property type="component" value="Chromosome"/>
</dbReference>
<protein>
    <submittedName>
        <fullName evidence="1">Uncharacterized protein</fullName>
    </submittedName>
</protein>
<dbReference type="InterPro" id="IPR016084">
    <property type="entry name" value="Haem_Oase-like_multi-hlx"/>
</dbReference>
<keyword evidence="2" id="KW-1185">Reference proteome</keyword>
<sequence>MSFYESLLEQTASERDYLLSAPIIRQAMSGDVKLESYVAFLGQAYHHVKHTVPLLMACGARLPERLEWLRSAVAEYIEEENGHEKWILDDIRACGGDADAVRCATPNLPTELMVAYVYDRIARDNPVSFFGMVIVLEGTSVALATRAAGIIQDRLGLPTQAFSYLNSHGSLDLEHIELFKNLMNRLDDAADKAAVVHTARVVYRLYGDMFRSLPAAA</sequence>
<dbReference type="STRING" id="76114.ebA6241"/>
<accession>Q5NZ22</accession>
<proteinExistence type="predicted"/>
<organism evidence="1 2">
    <name type="scientific">Aromatoleum aromaticum (strain DSM 19018 / LMG 30748 / EbN1)</name>
    <name type="common">Azoarcus sp. (strain EbN1)</name>
    <dbReference type="NCBI Taxonomy" id="76114"/>
    <lineage>
        <taxon>Bacteria</taxon>
        <taxon>Pseudomonadati</taxon>
        <taxon>Pseudomonadota</taxon>
        <taxon>Betaproteobacteria</taxon>
        <taxon>Rhodocyclales</taxon>
        <taxon>Rhodocyclaceae</taxon>
        <taxon>Aromatoleum</taxon>
    </lineage>
</organism>